<dbReference type="Gene3D" id="3.20.20.80">
    <property type="entry name" value="Glycosidases"/>
    <property type="match status" value="1"/>
</dbReference>
<reference evidence="1" key="1">
    <citation type="journal article" date="2015" name="Nature">
        <title>Complex archaea that bridge the gap between prokaryotes and eukaryotes.</title>
        <authorList>
            <person name="Spang A."/>
            <person name="Saw J.H."/>
            <person name="Jorgensen S.L."/>
            <person name="Zaremba-Niedzwiedzka K."/>
            <person name="Martijn J."/>
            <person name="Lind A.E."/>
            <person name="van Eijk R."/>
            <person name="Schleper C."/>
            <person name="Guy L."/>
            <person name="Ettema T.J."/>
        </authorList>
    </citation>
    <scope>NUCLEOTIDE SEQUENCE</scope>
</reference>
<dbReference type="CDD" id="cd19608">
    <property type="entry name" value="GH113_mannanase-like"/>
    <property type="match status" value="1"/>
</dbReference>
<evidence type="ECO:0008006" key="2">
    <source>
        <dbReference type="Google" id="ProtNLM"/>
    </source>
</evidence>
<accession>A0A0F9TQE7</accession>
<name>A0A0F9TQE7_9ZZZZ</name>
<organism evidence="1">
    <name type="scientific">marine sediment metagenome</name>
    <dbReference type="NCBI Taxonomy" id="412755"/>
    <lineage>
        <taxon>unclassified sequences</taxon>
        <taxon>metagenomes</taxon>
        <taxon>ecological metagenomes</taxon>
    </lineage>
</organism>
<dbReference type="AlphaFoldDB" id="A0A0F9TQE7"/>
<evidence type="ECO:0000313" key="1">
    <source>
        <dbReference type="EMBL" id="KKN77187.1"/>
    </source>
</evidence>
<gene>
    <name evidence="1" type="ORF">LCGC14_0362790</name>
</gene>
<dbReference type="Pfam" id="PF22612">
    <property type="entry name" value="GH113"/>
    <property type="match status" value="1"/>
</dbReference>
<dbReference type="InterPro" id="IPR017853">
    <property type="entry name" value="GH"/>
</dbReference>
<dbReference type="InterPro" id="IPR055151">
    <property type="entry name" value="GH113"/>
</dbReference>
<dbReference type="SUPFAM" id="SSF51445">
    <property type="entry name" value="(Trans)glycosidases"/>
    <property type="match status" value="1"/>
</dbReference>
<protein>
    <recommendedName>
        <fullName evidence="2">Glycosidase-like protein</fullName>
    </recommendedName>
</protein>
<dbReference type="EMBL" id="LAZR01000283">
    <property type="protein sequence ID" value="KKN77187.1"/>
    <property type="molecule type" value="Genomic_DNA"/>
</dbReference>
<sequence length="321" mass="35324">MATRTIILLGIMMLFSSASYAQEPDRWIGANVKLSGDATWGTDKAGQSLENLAESGAERGLLVAFTWQAEPDSNDPVIGGDSTPDQVRVGLQQMREAGLEPVLKIHLWIPDHWAGEAEPTDRAAWFAAYSKAVVELARVASEENAAAVVVGSELRGVQNSGYWPSLVRKVRQVYSGKILYVADSLEQAESFRYWSLFDAIGTSLYPSLSSDPAEREKEMRDTAQRLQALSERHQRPVWVAELGVRSAQGSLSAPWESPEQQELPVDLDLQLNVLEAWLEALQTPAIEGIAIWCWYTDPAAGGPEDTDFTVQNKPAQAILEQ</sequence>
<proteinExistence type="predicted"/>
<comment type="caution">
    <text evidence="1">The sequence shown here is derived from an EMBL/GenBank/DDBJ whole genome shotgun (WGS) entry which is preliminary data.</text>
</comment>